<evidence type="ECO:0000313" key="1">
    <source>
        <dbReference type="EMBL" id="PCH43092.1"/>
    </source>
</evidence>
<protein>
    <submittedName>
        <fullName evidence="1">Uncharacterized protein</fullName>
    </submittedName>
</protein>
<accession>A0A2H3JLL4</accession>
<reference evidence="1 2" key="1">
    <citation type="journal article" date="2012" name="Science">
        <title>The Paleozoic origin of enzymatic lignin decomposition reconstructed from 31 fungal genomes.</title>
        <authorList>
            <person name="Floudas D."/>
            <person name="Binder M."/>
            <person name="Riley R."/>
            <person name="Barry K."/>
            <person name="Blanchette R.A."/>
            <person name="Henrissat B."/>
            <person name="Martinez A.T."/>
            <person name="Otillar R."/>
            <person name="Spatafora J.W."/>
            <person name="Yadav J.S."/>
            <person name="Aerts A."/>
            <person name="Benoit I."/>
            <person name="Boyd A."/>
            <person name="Carlson A."/>
            <person name="Copeland A."/>
            <person name="Coutinho P.M."/>
            <person name="de Vries R.P."/>
            <person name="Ferreira P."/>
            <person name="Findley K."/>
            <person name="Foster B."/>
            <person name="Gaskell J."/>
            <person name="Glotzer D."/>
            <person name="Gorecki P."/>
            <person name="Heitman J."/>
            <person name="Hesse C."/>
            <person name="Hori C."/>
            <person name="Igarashi K."/>
            <person name="Jurgens J.A."/>
            <person name="Kallen N."/>
            <person name="Kersten P."/>
            <person name="Kohler A."/>
            <person name="Kuees U."/>
            <person name="Kumar T.K.A."/>
            <person name="Kuo A."/>
            <person name="LaButti K."/>
            <person name="Larrondo L.F."/>
            <person name="Lindquist E."/>
            <person name="Ling A."/>
            <person name="Lombard V."/>
            <person name="Lucas S."/>
            <person name="Lundell T."/>
            <person name="Martin R."/>
            <person name="McLaughlin D.J."/>
            <person name="Morgenstern I."/>
            <person name="Morin E."/>
            <person name="Murat C."/>
            <person name="Nagy L.G."/>
            <person name="Nolan M."/>
            <person name="Ohm R.A."/>
            <person name="Patyshakuliyeva A."/>
            <person name="Rokas A."/>
            <person name="Ruiz-Duenas F.J."/>
            <person name="Sabat G."/>
            <person name="Salamov A."/>
            <person name="Samejima M."/>
            <person name="Schmutz J."/>
            <person name="Slot J.C."/>
            <person name="St John F."/>
            <person name="Stenlid J."/>
            <person name="Sun H."/>
            <person name="Sun S."/>
            <person name="Syed K."/>
            <person name="Tsang A."/>
            <person name="Wiebenga A."/>
            <person name="Young D."/>
            <person name="Pisabarro A."/>
            <person name="Eastwood D.C."/>
            <person name="Martin F."/>
            <person name="Cullen D."/>
            <person name="Grigoriev I.V."/>
            <person name="Hibbett D.S."/>
        </authorList>
    </citation>
    <scope>NUCLEOTIDE SEQUENCE [LARGE SCALE GENOMIC DNA]</scope>
    <source>
        <strain evidence="1 2">MD-104</strain>
    </source>
</reference>
<organism evidence="1 2">
    <name type="scientific">Wolfiporia cocos (strain MD-104)</name>
    <name type="common">Brown rot fungus</name>
    <dbReference type="NCBI Taxonomy" id="742152"/>
    <lineage>
        <taxon>Eukaryota</taxon>
        <taxon>Fungi</taxon>
        <taxon>Dikarya</taxon>
        <taxon>Basidiomycota</taxon>
        <taxon>Agaricomycotina</taxon>
        <taxon>Agaricomycetes</taxon>
        <taxon>Polyporales</taxon>
        <taxon>Phaeolaceae</taxon>
        <taxon>Wolfiporia</taxon>
    </lineage>
</organism>
<dbReference type="EMBL" id="KB468135">
    <property type="protein sequence ID" value="PCH43092.1"/>
    <property type="molecule type" value="Genomic_DNA"/>
</dbReference>
<name>A0A2H3JLL4_WOLCO</name>
<evidence type="ECO:0000313" key="2">
    <source>
        <dbReference type="Proteomes" id="UP000218811"/>
    </source>
</evidence>
<dbReference type="OrthoDB" id="3036049at2759"/>
<gene>
    <name evidence="1" type="ORF">WOLCODRAFT_153155</name>
</gene>
<dbReference type="Proteomes" id="UP000218811">
    <property type="component" value="Unassembled WGS sequence"/>
</dbReference>
<dbReference type="AlphaFoldDB" id="A0A2H3JLL4"/>
<keyword evidence="2" id="KW-1185">Reference proteome</keyword>
<sequence>MSLLGAGLYRIKSYFTSSLNKWADGLDAWDNEDGVHSRKLISIRLADSITAVDLARLTQSYSILPTALYLRSVLPLKVLVEGVENPDGTREMLSRENLWRYLAVREAVLRRCIASDFAISSSAVSAECNQCAKCVQSFRAIRAVASTNLKIGITTWNGLASEYKYTSIRTPQSFNLSNLCTACKEHLEWKVAGEKPKTWDKLRQMMGLIDSKHPSTWDSSKWGYLYDIE</sequence>
<proteinExistence type="predicted"/>